<sequence>MAPSVARPLLRSPVLRQLVFRRFESTAANKAAEKATEATKDAAAKAKEFQAKAAEGLSRVSSAAGPAIAGAARGLTNALGKVGGRTGQLVNTIEKHTPTAVYYGKVTAETAKLVFHAQKMAPPNAATFQSYYEALWNGLRSGTLIKSPQALIQQARNLSNAQLLAGGVIFAECLGFFTVGEMIGRFKLIGYRGQTAAHH</sequence>
<comment type="caution">
    <text evidence="10">The sequence shown here is derived from an EMBL/GenBank/DDBJ whole genome shotgun (WGS) entry which is preliminary data.</text>
</comment>
<keyword evidence="8" id="KW-0472">Membrane</keyword>
<comment type="similarity">
    <text evidence="2">Belongs to the ATPase g subunit family.</text>
</comment>
<comment type="subcellular location">
    <subcellularLocation>
        <location evidence="1">Mitochondrion membrane</location>
    </subcellularLocation>
</comment>
<organism evidence="10 11">
    <name type="scientific">Cladobotryum mycophilum</name>
    <dbReference type="NCBI Taxonomy" id="491253"/>
    <lineage>
        <taxon>Eukaryota</taxon>
        <taxon>Fungi</taxon>
        <taxon>Dikarya</taxon>
        <taxon>Ascomycota</taxon>
        <taxon>Pezizomycotina</taxon>
        <taxon>Sordariomycetes</taxon>
        <taxon>Hypocreomycetidae</taxon>
        <taxon>Hypocreales</taxon>
        <taxon>Hypocreaceae</taxon>
        <taxon>Cladobotryum</taxon>
    </lineage>
</organism>
<keyword evidence="9" id="KW-0066">ATP synthesis</keyword>
<evidence type="ECO:0000256" key="6">
    <source>
        <dbReference type="ARBA" id="ARBA00023065"/>
    </source>
</evidence>
<gene>
    <name evidence="10" type="ORF">PT974_06247</name>
</gene>
<keyword evidence="6" id="KW-0406">Ion transport</keyword>
<evidence type="ECO:0000256" key="4">
    <source>
        <dbReference type="ARBA" id="ARBA00022547"/>
    </source>
</evidence>
<keyword evidence="7" id="KW-0496">Mitochondrion</keyword>
<proteinExistence type="inferred from homology"/>
<evidence type="ECO:0000256" key="2">
    <source>
        <dbReference type="ARBA" id="ARBA00005699"/>
    </source>
</evidence>
<evidence type="ECO:0000313" key="11">
    <source>
        <dbReference type="Proteomes" id="UP001338125"/>
    </source>
</evidence>
<keyword evidence="4" id="KW-0138">CF(0)</keyword>
<keyword evidence="11" id="KW-1185">Reference proteome</keyword>
<evidence type="ECO:0000256" key="3">
    <source>
        <dbReference type="ARBA" id="ARBA00022448"/>
    </source>
</evidence>
<protein>
    <submittedName>
        <fullName evidence="10">ATP synthase subunit g</fullName>
    </submittedName>
</protein>
<dbReference type="InterPro" id="IPR006808">
    <property type="entry name" value="ATP_synth_F0_gsu_mt"/>
</dbReference>
<keyword evidence="5" id="KW-0375">Hydrogen ion transport</keyword>
<evidence type="ECO:0000313" key="10">
    <source>
        <dbReference type="EMBL" id="KAK5992825.1"/>
    </source>
</evidence>
<keyword evidence="3" id="KW-0813">Transport</keyword>
<accession>A0ABR0SM43</accession>
<evidence type="ECO:0000256" key="7">
    <source>
        <dbReference type="ARBA" id="ARBA00023128"/>
    </source>
</evidence>
<dbReference type="EMBL" id="JAVFKD010000012">
    <property type="protein sequence ID" value="KAK5992825.1"/>
    <property type="molecule type" value="Genomic_DNA"/>
</dbReference>
<evidence type="ECO:0000256" key="9">
    <source>
        <dbReference type="ARBA" id="ARBA00023310"/>
    </source>
</evidence>
<evidence type="ECO:0000256" key="8">
    <source>
        <dbReference type="ARBA" id="ARBA00023136"/>
    </source>
</evidence>
<dbReference type="Proteomes" id="UP001338125">
    <property type="component" value="Unassembled WGS sequence"/>
</dbReference>
<name>A0ABR0SM43_9HYPO</name>
<evidence type="ECO:0000256" key="1">
    <source>
        <dbReference type="ARBA" id="ARBA00004325"/>
    </source>
</evidence>
<evidence type="ECO:0000256" key="5">
    <source>
        <dbReference type="ARBA" id="ARBA00022781"/>
    </source>
</evidence>
<dbReference type="Pfam" id="PF04718">
    <property type="entry name" value="ATP-synt_G"/>
    <property type="match status" value="1"/>
</dbReference>
<reference evidence="10 11" key="1">
    <citation type="submission" date="2024-01" db="EMBL/GenBank/DDBJ databases">
        <title>Complete genome of Cladobotryum mycophilum ATHUM6906.</title>
        <authorList>
            <person name="Christinaki A.C."/>
            <person name="Myridakis A.I."/>
            <person name="Kouvelis V.N."/>
        </authorList>
    </citation>
    <scope>NUCLEOTIDE SEQUENCE [LARGE SCALE GENOMIC DNA]</scope>
    <source>
        <strain evidence="10 11">ATHUM6906</strain>
    </source>
</reference>